<name>A0A4Z2I7N9_9TELE</name>
<gene>
    <name evidence="1" type="ORF">EYF80_016455</name>
</gene>
<organism evidence="1 2">
    <name type="scientific">Liparis tanakae</name>
    <name type="common">Tanaka's snailfish</name>
    <dbReference type="NCBI Taxonomy" id="230148"/>
    <lineage>
        <taxon>Eukaryota</taxon>
        <taxon>Metazoa</taxon>
        <taxon>Chordata</taxon>
        <taxon>Craniata</taxon>
        <taxon>Vertebrata</taxon>
        <taxon>Euteleostomi</taxon>
        <taxon>Actinopterygii</taxon>
        <taxon>Neopterygii</taxon>
        <taxon>Teleostei</taxon>
        <taxon>Neoteleostei</taxon>
        <taxon>Acanthomorphata</taxon>
        <taxon>Eupercaria</taxon>
        <taxon>Perciformes</taxon>
        <taxon>Cottioidei</taxon>
        <taxon>Cottales</taxon>
        <taxon>Liparidae</taxon>
        <taxon>Liparis</taxon>
    </lineage>
</organism>
<proteinExistence type="predicted"/>
<reference evidence="1 2" key="1">
    <citation type="submission" date="2019-03" db="EMBL/GenBank/DDBJ databases">
        <title>First draft genome of Liparis tanakae, snailfish: a comprehensive survey of snailfish specific genes.</title>
        <authorList>
            <person name="Kim W."/>
            <person name="Song I."/>
            <person name="Jeong J.-H."/>
            <person name="Kim D."/>
            <person name="Kim S."/>
            <person name="Ryu S."/>
            <person name="Song J.Y."/>
            <person name="Lee S.K."/>
        </authorList>
    </citation>
    <scope>NUCLEOTIDE SEQUENCE [LARGE SCALE GENOMIC DNA]</scope>
    <source>
        <tissue evidence="1">Muscle</tissue>
    </source>
</reference>
<accession>A0A4Z2I7N9</accession>
<keyword evidence="2" id="KW-1185">Reference proteome</keyword>
<sequence>MPAPIQKLGTPWEQLQQGYQCWSSRDTPPALQPYEEPVTITIRDYTGVARATSASERIRIPPRTMRSGAQTPRLGLSAAH</sequence>
<protein>
    <submittedName>
        <fullName evidence="1">Uncharacterized protein</fullName>
    </submittedName>
</protein>
<evidence type="ECO:0000313" key="1">
    <source>
        <dbReference type="EMBL" id="TNN73292.1"/>
    </source>
</evidence>
<comment type="caution">
    <text evidence="1">The sequence shown here is derived from an EMBL/GenBank/DDBJ whole genome shotgun (WGS) entry which is preliminary data.</text>
</comment>
<dbReference type="EMBL" id="SRLO01000126">
    <property type="protein sequence ID" value="TNN73292.1"/>
    <property type="molecule type" value="Genomic_DNA"/>
</dbReference>
<evidence type="ECO:0000313" key="2">
    <source>
        <dbReference type="Proteomes" id="UP000314294"/>
    </source>
</evidence>
<dbReference type="Proteomes" id="UP000314294">
    <property type="component" value="Unassembled WGS sequence"/>
</dbReference>
<dbReference type="AlphaFoldDB" id="A0A4Z2I7N9"/>